<evidence type="ECO:0000256" key="1">
    <source>
        <dbReference type="ARBA" id="ARBA00022741"/>
    </source>
</evidence>
<evidence type="ECO:0000313" key="4">
    <source>
        <dbReference type="EMBL" id="SGZ39584.1"/>
    </source>
</evidence>
<keyword evidence="4" id="KW-0808">Transferase</keyword>
<dbReference type="InterPro" id="IPR043129">
    <property type="entry name" value="ATPase_NBD"/>
</dbReference>
<organism evidence="4 5">
    <name type="scientific">Hanseniaspora guilliermondii</name>
    <dbReference type="NCBI Taxonomy" id="56406"/>
    <lineage>
        <taxon>Eukaryota</taxon>
        <taxon>Fungi</taxon>
        <taxon>Dikarya</taxon>
        <taxon>Ascomycota</taxon>
        <taxon>Saccharomycotina</taxon>
        <taxon>Saccharomycetes</taxon>
        <taxon>Saccharomycodales</taxon>
        <taxon>Saccharomycodaceae</taxon>
        <taxon>Hanseniaspora</taxon>
    </lineage>
</organism>
<dbReference type="GO" id="GO:0005829">
    <property type="term" value="C:cytosol"/>
    <property type="evidence" value="ECO:0007669"/>
    <property type="project" value="TreeGrafter"/>
</dbReference>
<evidence type="ECO:0000256" key="2">
    <source>
        <dbReference type="ARBA" id="ARBA00022840"/>
    </source>
</evidence>
<dbReference type="GO" id="GO:0008204">
    <property type="term" value="P:ergosterol metabolic process"/>
    <property type="evidence" value="ECO:0007669"/>
    <property type="project" value="EnsemblFungi"/>
</dbReference>
<dbReference type="VEuPathDB" id="FungiDB:HGUI_01784"/>
<dbReference type="Pfam" id="PF03630">
    <property type="entry name" value="Fumble"/>
    <property type="match status" value="1"/>
</dbReference>
<name>A0A1L0AZP2_9ASCO</name>
<dbReference type="EMBL" id="FQNF01000026">
    <property type="protein sequence ID" value="SGZ39584.1"/>
    <property type="molecule type" value="Genomic_DNA"/>
</dbReference>
<dbReference type="PANTHER" id="PTHR12280:SF20">
    <property type="entry name" value="4'-PHOSPHOPANTETHEINE PHOSPHATASE"/>
    <property type="match status" value="1"/>
</dbReference>
<dbReference type="AlphaFoldDB" id="A0A1L0AZP2"/>
<dbReference type="Gene3D" id="3.30.420.40">
    <property type="match status" value="1"/>
</dbReference>
<proteinExistence type="predicted"/>
<gene>
    <name evidence="4" type="ORF">HGUI_01784</name>
</gene>
<keyword evidence="5" id="KW-1185">Reference proteome</keyword>
<dbReference type="PANTHER" id="PTHR12280">
    <property type="entry name" value="PANTOTHENATE KINASE"/>
    <property type="match status" value="1"/>
</dbReference>
<accession>A0A1L0AZP2</accession>
<reference evidence="5" key="1">
    <citation type="submission" date="2016-11" db="EMBL/GenBank/DDBJ databases">
        <authorList>
            <person name="Guldener U."/>
        </authorList>
    </citation>
    <scope>NUCLEOTIDE SEQUENCE [LARGE SCALE GENOMIC DNA]</scope>
</reference>
<evidence type="ECO:0000256" key="3">
    <source>
        <dbReference type="ARBA" id="ARBA00022993"/>
    </source>
</evidence>
<dbReference type="GO" id="GO:0005634">
    <property type="term" value="C:nucleus"/>
    <property type="evidence" value="ECO:0007669"/>
    <property type="project" value="TreeGrafter"/>
</dbReference>
<keyword evidence="1" id="KW-0547">Nucleotide-binding</keyword>
<evidence type="ECO:0000313" key="5">
    <source>
        <dbReference type="Proteomes" id="UP000183365"/>
    </source>
</evidence>
<dbReference type="OrthoDB" id="498611at2759"/>
<sequence>MSVLDLNLKKEQSKSPSLSPSNSSILSIPIENCIAKLSIDTHESCTNTPFFLESKQKFIDSIGIDIGGTLAKYTYYNTKTEMVEFGFKETDDINGLVQIIKEIIKSRKEQNTDEKYWIKNIMATGGGAHKFYDILNANFKDLNIQKKDEMKSLIFGLNFFINLKQDEIFTYSDTTGKCYKKSENKHDEEIMLVNIGSGVSMLKLNINTLQYERIGGSSLGGGTLWGLLTLITGISDYDEMLRLASNGDNSNVDMLVGDIYGTAYDAIGLKSTAIASSMAKIYKKPETDFSYGDISKSLLYTVSNNIGQISYLQAKIHNVSKIFFAGSYIRGHLMTMNTLDYAINFWSKNEKSAFFIEHESYLGAMGALISE</sequence>
<dbReference type="Gene3D" id="3.30.420.510">
    <property type="match status" value="1"/>
</dbReference>
<keyword evidence="2" id="KW-0067">ATP-binding</keyword>
<dbReference type="GO" id="GO:0015937">
    <property type="term" value="P:coenzyme A biosynthetic process"/>
    <property type="evidence" value="ECO:0007669"/>
    <property type="project" value="UniProtKB-KW"/>
</dbReference>
<dbReference type="SUPFAM" id="SSF53067">
    <property type="entry name" value="Actin-like ATPase domain"/>
    <property type="match status" value="2"/>
</dbReference>
<dbReference type="InterPro" id="IPR004567">
    <property type="entry name" value="Type_II_PanK"/>
</dbReference>
<dbReference type="Proteomes" id="UP000183365">
    <property type="component" value="Unassembled WGS sequence"/>
</dbReference>
<dbReference type="GO" id="GO:0005524">
    <property type="term" value="F:ATP binding"/>
    <property type="evidence" value="ECO:0007669"/>
    <property type="project" value="UniProtKB-KW"/>
</dbReference>
<keyword evidence="3" id="KW-0173">Coenzyme A biosynthesis</keyword>
<protein>
    <submittedName>
        <fullName evidence="4">Related to Pantothenate kinase CAB1</fullName>
    </submittedName>
</protein>
<keyword evidence="4" id="KW-0418">Kinase</keyword>
<dbReference type="NCBIfam" id="TIGR00555">
    <property type="entry name" value="panK_eukar"/>
    <property type="match status" value="1"/>
</dbReference>
<dbReference type="GO" id="GO:0004594">
    <property type="term" value="F:pantothenate kinase activity"/>
    <property type="evidence" value="ECO:0007669"/>
    <property type="project" value="EnsemblFungi"/>
</dbReference>